<feature type="domain" description="HTH lysR-type" evidence="4">
    <location>
        <begin position="1"/>
        <end position="51"/>
    </location>
</feature>
<gene>
    <name evidence="5" type="ORF">M670_01974</name>
</gene>
<organism evidence="5 6">
    <name type="scientific">Schinkia azotoformans MEV2011</name>
    <dbReference type="NCBI Taxonomy" id="1348973"/>
    <lineage>
        <taxon>Bacteria</taxon>
        <taxon>Bacillati</taxon>
        <taxon>Bacillota</taxon>
        <taxon>Bacilli</taxon>
        <taxon>Bacillales</taxon>
        <taxon>Bacillaceae</taxon>
        <taxon>Calidifontibacillus/Schinkia group</taxon>
        <taxon>Schinkia</taxon>
    </lineage>
</organism>
<evidence type="ECO:0000256" key="2">
    <source>
        <dbReference type="ARBA" id="ARBA00023015"/>
    </source>
</evidence>
<dbReference type="InterPro" id="IPR036388">
    <property type="entry name" value="WH-like_DNA-bd_sf"/>
</dbReference>
<protein>
    <submittedName>
        <fullName evidence="5">Transcriptional regulator</fullName>
    </submittedName>
</protein>
<name>A0A072NZU2_SCHAZ</name>
<dbReference type="PATRIC" id="fig|1348973.3.peg.1923"/>
<evidence type="ECO:0000259" key="4">
    <source>
        <dbReference type="PROSITE" id="PS50931"/>
    </source>
</evidence>
<dbReference type="SUPFAM" id="SSF46785">
    <property type="entry name" value="Winged helix' DNA-binding domain"/>
    <property type="match status" value="1"/>
</dbReference>
<evidence type="ECO:0000256" key="3">
    <source>
        <dbReference type="ARBA" id="ARBA00023163"/>
    </source>
</evidence>
<dbReference type="PANTHER" id="PTHR30126">
    <property type="entry name" value="HTH-TYPE TRANSCRIPTIONAL REGULATOR"/>
    <property type="match status" value="1"/>
</dbReference>
<reference evidence="5 6" key="1">
    <citation type="submission" date="2014-04" db="EMBL/GenBank/DDBJ databases">
        <title>Draft genome sequence of Bacillus azotoformans MEV2011, a (co-) denitrifying strain unable to grow in the presence of oxygen.</title>
        <authorList>
            <person name="Nielsen M."/>
            <person name="Schreiber L."/>
            <person name="Finster K."/>
            <person name="Schramm A."/>
        </authorList>
    </citation>
    <scope>NUCLEOTIDE SEQUENCE [LARGE SCALE GENOMIC DNA]</scope>
    <source>
        <strain evidence="5 6">MEV2011</strain>
    </source>
</reference>
<sequence>MDLKSIKTFKTIMKYGNFQRAAEELNYAQSTVTTHIKNLKSDLGVTLIKNH</sequence>
<evidence type="ECO:0000313" key="6">
    <source>
        <dbReference type="Proteomes" id="UP000027936"/>
    </source>
</evidence>
<dbReference type="GO" id="GO:0000976">
    <property type="term" value="F:transcription cis-regulatory region binding"/>
    <property type="evidence" value="ECO:0007669"/>
    <property type="project" value="TreeGrafter"/>
</dbReference>
<evidence type="ECO:0000256" key="1">
    <source>
        <dbReference type="ARBA" id="ARBA00009437"/>
    </source>
</evidence>
<accession>A0A072NZU2</accession>
<comment type="caution">
    <text evidence="5">The sequence shown here is derived from an EMBL/GenBank/DDBJ whole genome shotgun (WGS) entry which is preliminary data.</text>
</comment>
<proteinExistence type="inferred from homology"/>
<dbReference type="PRINTS" id="PR00039">
    <property type="entry name" value="HTHLYSR"/>
</dbReference>
<dbReference type="PANTHER" id="PTHR30126:SF100">
    <property type="entry name" value="LYSR-FAMILY TRANSCRIPTIONAL REGULATOR"/>
    <property type="match status" value="1"/>
</dbReference>
<dbReference type="Proteomes" id="UP000027936">
    <property type="component" value="Unassembled WGS sequence"/>
</dbReference>
<dbReference type="EMBL" id="JJRY01000006">
    <property type="protein sequence ID" value="KEF38760.1"/>
    <property type="molecule type" value="Genomic_DNA"/>
</dbReference>
<dbReference type="InterPro" id="IPR000847">
    <property type="entry name" value="LysR_HTH_N"/>
</dbReference>
<dbReference type="Pfam" id="PF00126">
    <property type="entry name" value="HTH_1"/>
    <property type="match status" value="1"/>
</dbReference>
<dbReference type="GO" id="GO:0003700">
    <property type="term" value="F:DNA-binding transcription factor activity"/>
    <property type="evidence" value="ECO:0007669"/>
    <property type="project" value="InterPro"/>
</dbReference>
<dbReference type="Gene3D" id="1.10.10.10">
    <property type="entry name" value="Winged helix-like DNA-binding domain superfamily/Winged helix DNA-binding domain"/>
    <property type="match status" value="1"/>
</dbReference>
<keyword evidence="3" id="KW-0804">Transcription</keyword>
<dbReference type="AlphaFoldDB" id="A0A072NZU2"/>
<evidence type="ECO:0000313" key="5">
    <source>
        <dbReference type="EMBL" id="KEF38760.1"/>
    </source>
</evidence>
<keyword evidence="2" id="KW-0805">Transcription regulation</keyword>
<comment type="similarity">
    <text evidence="1">Belongs to the LysR transcriptional regulatory family.</text>
</comment>
<dbReference type="PROSITE" id="PS50931">
    <property type="entry name" value="HTH_LYSR"/>
    <property type="match status" value="1"/>
</dbReference>
<dbReference type="InterPro" id="IPR036390">
    <property type="entry name" value="WH_DNA-bd_sf"/>
</dbReference>